<keyword evidence="8" id="KW-0676">Redox-active center</keyword>
<evidence type="ECO:0000256" key="10">
    <source>
        <dbReference type="ARBA" id="ARBA00038489"/>
    </source>
</evidence>
<keyword evidence="7" id="KW-1015">Disulfide bond</keyword>
<evidence type="ECO:0000256" key="6">
    <source>
        <dbReference type="ARBA" id="ARBA00023002"/>
    </source>
</evidence>
<feature type="active site" description="Cysteine sulfenic acid (-SOH) intermediate; for peroxidase activity" evidence="13">
    <location>
        <position position="44"/>
    </location>
</feature>
<dbReference type="Gene3D" id="3.40.30.10">
    <property type="entry name" value="Glutaredoxin"/>
    <property type="match status" value="1"/>
</dbReference>
<dbReference type="Proteomes" id="UP000184335">
    <property type="component" value="Unassembled WGS sequence"/>
</dbReference>
<name>A0A1M6FTG5_9FLAO</name>
<evidence type="ECO:0000313" key="15">
    <source>
        <dbReference type="EMBL" id="SHJ01005.1"/>
    </source>
</evidence>
<evidence type="ECO:0000256" key="3">
    <source>
        <dbReference type="ARBA" id="ARBA00013017"/>
    </source>
</evidence>
<keyword evidence="5" id="KW-0049">Antioxidant</keyword>
<evidence type="ECO:0000256" key="9">
    <source>
        <dbReference type="ARBA" id="ARBA00032824"/>
    </source>
</evidence>
<dbReference type="InterPro" id="IPR036249">
    <property type="entry name" value="Thioredoxin-like_sf"/>
</dbReference>
<dbReference type="InterPro" id="IPR000866">
    <property type="entry name" value="AhpC/TSA"/>
</dbReference>
<dbReference type="PANTHER" id="PTHR42801">
    <property type="entry name" value="THIOREDOXIN-DEPENDENT PEROXIDE REDUCTASE"/>
    <property type="match status" value="1"/>
</dbReference>
<evidence type="ECO:0000259" key="14">
    <source>
        <dbReference type="PROSITE" id="PS51352"/>
    </source>
</evidence>
<dbReference type="SUPFAM" id="SSF52833">
    <property type="entry name" value="Thioredoxin-like"/>
    <property type="match status" value="1"/>
</dbReference>
<dbReference type="CDD" id="cd03017">
    <property type="entry name" value="PRX_BCP"/>
    <property type="match status" value="1"/>
</dbReference>
<dbReference type="InterPro" id="IPR050924">
    <property type="entry name" value="Peroxiredoxin_BCP/PrxQ"/>
</dbReference>
<reference evidence="15 16" key="1">
    <citation type="submission" date="2016-11" db="EMBL/GenBank/DDBJ databases">
        <authorList>
            <person name="Jaros S."/>
            <person name="Januszkiewicz K."/>
            <person name="Wedrychowicz H."/>
        </authorList>
    </citation>
    <scope>NUCLEOTIDE SEQUENCE [LARGE SCALE GENOMIC DNA]</scope>
    <source>
        <strain evidence="15 16">DSM 25479</strain>
    </source>
</reference>
<dbReference type="PIRSF" id="PIRSF000239">
    <property type="entry name" value="AHPC"/>
    <property type="match status" value="1"/>
</dbReference>
<keyword evidence="16" id="KW-1185">Reference proteome</keyword>
<dbReference type="GO" id="GO:0034599">
    <property type="term" value="P:cellular response to oxidative stress"/>
    <property type="evidence" value="ECO:0007669"/>
    <property type="project" value="TreeGrafter"/>
</dbReference>
<evidence type="ECO:0000256" key="1">
    <source>
        <dbReference type="ARBA" id="ARBA00003330"/>
    </source>
</evidence>
<comment type="subunit">
    <text evidence="2">Monomer.</text>
</comment>
<dbReference type="InterPro" id="IPR024706">
    <property type="entry name" value="Peroxiredoxin_AhpC-typ"/>
</dbReference>
<sequence>MLKVGDRLPEFEGVNQDGEKVSSEDFSGKKLIVFFYPKANTPGCTAEACNLSDNISRLKNQGFELIGISAEAVKAQKNFHEKFKLQYDIIADESRDIVEKFGVWQLKKFMGREFMGIVRTTFIFDESGICTNVIGKVKTKEAAEQILETVRIQ</sequence>
<dbReference type="PROSITE" id="PS51352">
    <property type="entry name" value="THIOREDOXIN_2"/>
    <property type="match status" value="1"/>
</dbReference>
<dbReference type="RefSeq" id="WP_073180069.1">
    <property type="nucleotide sequence ID" value="NZ_FQYI01000007.1"/>
</dbReference>
<keyword evidence="4" id="KW-0575">Peroxidase</keyword>
<evidence type="ECO:0000256" key="12">
    <source>
        <dbReference type="ARBA" id="ARBA00049091"/>
    </source>
</evidence>
<protein>
    <recommendedName>
        <fullName evidence="3">thioredoxin-dependent peroxiredoxin</fullName>
        <ecNumber evidence="3">1.11.1.24</ecNumber>
    </recommendedName>
    <alternativeName>
        <fullName evidence="9">Thioredoxin peroxidase</fullName>
    </alternativeName>
    <alternativeName>
        <fullName evidence="11">Thioredoxin-dependent peroxiredoxin Bcp</fullName>
    </alternativeName>
</protein>
<evidence type="ECO:0000256" key="11">
    <source>
        <dbReference type="ARBA" id="ARBA00042639"/>
    </source>
</evidence>
<comment type="function">
    <text evidence="1">Thiol-specific peroxidase that catalyzes the reduction of hydrogen peroxide and organic hydroperoxides to water and alcohols, respectively. Plays a role in cell protection against oxidative stress by detoxifying peroxides and as sensor of hydrogen peroxide-mediated signaling events.</text>
</comment>
<dbReference type="OrthoDB" id="9812811at2"/>
<dbReference type="GO" id="GO:0045454">
    <property type="term" value="P:cell redox homeostasis"/>
    <property type="evidence" value="ECO:0007669"/>
    <property type="project" value="TreeGrafter"/>
</dbReference>
<evidence type="ECO:0000256" key="7">
    <source>
        <dbReference type="ARBA" id="ARBA00023157"/>
    </source>
</evidence>
<comment type="catalytic activity">
    <reaction evidence="12">
        <text>a hydroperoxide + [thioredoxin]-dithiol = an alcohol + [thioredoxin]-disulfide + H2O</text>
        <dbReference type="Rhea" id="RHEA:62620"/>
        <dbReference type="Rhea" id="RHEA-COMP:10698"/>
        <dbReference type="Rhea" id="RHEA-COMP:10700"/>
        <dbReference type="ChEBI" id="CHEBI:15377"/>
        <dbReference type="ChEBI" id="CHEBI:29950"/>
        <dbReference type="ChEBI" id="CHEBI:30879"/>
        <dbReference type="ChEBI" id="CHEBI:35924"/>
        <dbReference type="ChEBI" id="CHEBI:50058"/>
        <dbReference type="EC" id="1.11.1.24"/>
    </reaction>
</comment>
<keyword evidence="6" id="KW-0560">Oxidoreductase</keyword>
<dbReference type="PANTHER" id="PTHR42801:SF4">
    <property type="entry name" value="AHPC_TSA FAMILY PROTEIN"/>
    <property type="match status" value="1"/>
</dbReference>
<evidence type="ECO:0000313" key="16">
    <source>
        <dbReference type="Proteomes" id="UP000184335"/>
    </source>
</evidence>
<proteinExistence type="inferred from homology"/>
<dbReference type="AlphaFoldDB" id="A0A1M6FTG5"/>
<dbReference type="EC" id="1.11.1.24" evidence="3"/>
<dbReference type="STRING" id="1118202.SAMN05443429_107128"/>
<organism evidence="15 16">
    <name type="scientific">Cruoricaptor ignavus</name>
    <dbReference type="NCBI Taxonomy" id="1118202"/>
    <lineage>
        <taxon>Bacteria</taxon>
        <taxon>Pseudomonadati</taxon>
        <taxon>Bacteroidota</taxon>
        <taxon>Flavobacteriia</taxon>
        <taxon>Flavobacteriales</taxon>
        <taxon>Weeksellaceae</taxon>
        <taxon>Cruoricaptor</taxon>
    </lineage>
</organism>
<dbReference type="GO" id="GO:0008379">
    <property type="term" value="F:thioredoxin peroxidase activity"/>
    <property type="evidence" value="ECO:0007669"/>
    <property type="project" value="TreeGrafter"/>
</dbReference>
<dbReference type="GO" id="GO:0005737">
    <property type="term" value="C:cytoplasm"/>
    <property type="evidence" value="ECO:0007669"/>
    <property type="project" value="TreeGrafter"/>
</dbReference>
<accession>A0A1M6FTG5</accession>
<dbReference type="Pfam" id="PF00578">
    <property type="entry name" value="AhpC-TSA"/>
    <property type="match status" value="1"/>
</dbReference>
<comment type="similarity">
    <text evidence="10">Belongs to the peroxiredoxin family. BCP/PrxQ subfamily.</text>
</comment>
<gene>
    <name evidence="15" type="ORF">SAMN05443429_107128</name>
</gene>
<evidence type="ECO:0000256" key="2">
    <source>
        <dbReference type="ARBA" id="ARBA00011245"/>
    </source>
</evidence>
<evidence type="ECO:0000256" key="4">
    <source>
        <dbReference type="ARBA" id="ARBA00022559"/>
    </source>
</evidence>
<evidence type="ECO:0000256" key="8">
    <source>
        <dbReference type="ARBA" id="ARBA00023284"/>
    </source>
</evidence>
<dbReference type="NCBIfam" id="NF006960">
    <property type="entry name" value="PRK09437.1"/>
    <property type="match status" value="1"/>
</dbReference>
<evidence type="ECO:0000256" key="13">
    <source>
        <dbReference type="PIRSR" id="PIRSR000239-1"/>
    </source>
</evidence>
<dbReference type="FunFam" id="3.40.30.10:FF:000007">
    <property type="entry name" value="Thioredoxin-dependent thiol peroxidase"/>
    <property type="match status" value="1"/>
</dbReference>
<evidence type="ECO:0000256" key="5">
    <source>
        <dbReference type="ARBA" id="ARBA00022862"/>
    </source>
</evidence>
<dbReference type="EMBL" id="FQYI01000007">
    <property type="protein sequence ID" value="SHJ01005.1"/>
    <property type="molecule type" value="Genomic_DNA"/>
</dbReference>
<feature type="domain" description="Thioredoxin" evidence="14">
    <location>
        <begin position="2"/>
        <end position="152"/>
    </location>
</feature>
<dbReference type="InterPro" id="IPR013766">
    <property type="entry name" value="Thioredoxin_domain"/>
</dbReference>